<dbReference type="InterPro" id="IPR009714">
    <property type="entry name" value="RELM"/>
</dbReference>
<reference evidence="9" key="3">
    <citation type="submission" date="2025-09" db="UniProtKB">
        <authorList>
            <consortium name="Ensembl"/>
        </authorList>
    </citation>
    <scope>IDENTIFICATION</scope>
</reference>
<evidence type="ECO:0000256" key="2">
    <source>
        <dbReference type="ARBA" id="ARBA00007258"/>
    </source>
</evidence>
<dbReference type="GO" id="GO:0005179">
    <property type="term" value="F:hormone activity"/>
    <property type="evidence" value="ECO:0007669"/>
    <property type="project" value="UniProtKB-KW"/>
</dbReference>
<keyword evidence="4" id="KW-0372">Hormone</keyword>
<evidence type="ECO:0000256" key="7">
    <source>
        <dbReference type="SAM" id="MobiDB-lite"/>
    </source>
</evidence>
<dbReference type="Bgee" id="ENSMFAG00000038721">
    <property type="expression patterns" value="Expressed in bone marrow and 1 other cell type or tissue"/>
</dbReference>
<sequence>MKALCLLLLPVLGLLVSSQTLCSMEEAVNEKIQEGASSLVFRAIRSIGLECQSVTSRGDLATCPRGECRSLLSRRPSLFQVPWECHLPTTFPMSSLYPARILVLTPSLLCPPSGHWCPPPLPASSAHSVVGASSRPRPHAPRPHPTLSLPAQSPSSSVPGCRLRRHQLHLWLRLWLVGCARRDHMSLPVRGHGLDRSALLSSAALRSRAARAQRWRRRLQVRTGCGGAGNKPGDDDDDDGADLSPAWFL</sequence>
<keyword evidence="6" id="KW-1015">Disulfide bond</keyword>
<organism evidence="9 10">
    <name type="scientific">Macaca fascicularis</name>
    <name type="common">Crab-eating macaque</name>
    <name type="synonym">Cynomolgus monkey</name>
    <dbReference type="NCBI Taxonomy" id="9541"/>
    <lineage>
        <taxon>Eukaryota</taxon>
        <taxon>Metazoa</taxon>
        <taxon>Chordata</taxon>
        <taxon>Craniata</taxon>
        <taxon>Vertebrata</taxon>
        <taxon>Euteleostomi</taxon>
        <taxon>Mammalia</taxon>
        <taxon>Eutheria</taxon>
        <taxon>Euarchontoglires</taxon>
        <taxon>Primates</taxon>
        <taxon>Haplorrhini</taxon>
        <taxon>Catarrhini</taxon>
        <taxon>Cercopithecidae</taxon>
        <taxon>Cercopithecinae</taxon>
        <taxon>Macaca</taxon>
    </lineage>
</organism>
<dbReference type="Proteomes" id="UP000233100">
    <property type="component" value="Chromosome 19"/>
</dbReference>
<evidence type="ECO:0000256" key="6">
    <source>
        <dbReference type="ARBA" id="ARBA00023157"/>
    </source>
</evidence>
<dbReference type="VEuPathDB" id="HostDB:ENSMFAG00000038721"/>
<dbReference type="GO" id="GO:0005576">
    <property type="term" value="C:extracellular region"/>
    <property type="evidence" value="ECO:0007669"/>
    <property type="project" value="UniProtKB-SubCell"/>
</dbReference>
<evidence type="ECO:0000313" key="10">
    <source>
        <dbReference type="Proteomes" id="UP000233100"/>
    </source>
</evidence>
<protein>
    <submittedName>
        <fullName evidence="9">Uncharacterized protein</fullName>
    </submittedName>
</protein>
<evidence type="ECO:0000256" key="4">
    <source>
        <dbReference type="ARBA" id="ARBA00022702"/>
    </source>
</evidence>
<comment type="similarity">
    <text evidence="2">Belongs to the resistin/FIZZ family.</text>
</comment>
<keyword evidence="5 8" id="KW-0732">Signal</keyword>
<reference evidence="9" key="2">
    <citation type="submission" date="2025-08" db="UniProtKB">
        <authorList>
            <consortium name="Ensembl"/>
        </authorList>
    </citation>
    <scope>IDENTIFICATION</scope>
</reference>
<comment type="subcellular location">
    <subcellularLocation>
        <location evidence="1">Secreted</location>
    </subcellularLocation>
</comment>
<evidence type="ECO:0000256" key="3">
    <source>
        <dbReference type="ARBA" id="ARBA00022525"/>
    </source>
</evidence>
<dbReference type="Ensembl" id="ENSMFAT00000013003.2">
    <property type="protein sequence ID" value="ENSMFAP00000038746.2"/>
    <property type="gene ID" value="ENSMFAG00000038721.2"/>
</dbReference>
<dbReference type="SUPFAM" id="SSF111423">
    <property type="entry name" value="Resistin"/>
    <property type="match status" value="1"/>
</dbReference>
<evidence type="ECO:0000313" key="9">
    <source>
        <dbReference type="Ensembl" id="ENSMFAP00000038746.2"/>
    </source>
</evidence>
<dbReference type="GeneTree" id="ENSGT00860000134868"/>
<proteinExistence type="inferred from homology"/>
<evidence type="ECO:0000256" key="5">
    <source>
        <dbReference type="ARBA" id="ARBA00022729"/>
    </source>
</evidence>
<evidence type="ECO:0000256" key="8">
    <source>
        <dbReference type="SAM" id="SignalP"/>
    </source>
</evidence>
<accession>A0A2K5WNQ2</accession>
<keyword evidence="3" id="KW-0964">Secreted</keyword>
<dbReference type="AlphaFoldDB" id="A0A2K5WNQ2"/>
<feature type="compositionally biased region" description="Polar residues" evidence="7">
    <location>
        <begin position="149"/>
        <end position="158"/>
    </location>
</feature>
<feature type="region of interest" description="Disordered" evidence="7">
    <location>
        <begin position="127"/>
        <end position="158"/>
    </location>
</feature>
<name>A0A2K5WNQ2_MACFA</name>
<reference evidence="9 10" key="1">
    <citation type="submission" date="2013-03" db="EMBL/GenBank/DDBJ databases">
        <authorList>
            <person name="Warren W."/>
            <person name="Wilson R.K."/>
        </authorList>
    </citation>
    <scope>NUCLEOTIDE SEQUENCE</scope>
</reference>
<keyword evidence="10" id="KW-1185">Reference proteome</keyword>
<feature type="chain" id="PRO_5030052284" evidence="8">
    <location>
        <begin position="19"/>
        <end position="249"/>
    </location>
</feature>
<dbReference type="InterPro" id="IPR036262">
    <property type="entry name" value="Resistin-like_sf"/>
</dbReference>
<evidence type="ECO:0000256" key="1">
    <source>
        <dbReference type="ARBA" id="ARBA00004613"/>
    </source>
</evidence>
<dbReference type="Pfam" id="PF06954">
    <property type="entry name" value="Resistin"/>
    <property type="match status" value="1"/>
</dbReference>
<feature type="region of interest" description="Disordered" evidence="7">
    <location>
        <begin position="221"/>
        <end position="249"/>
    </location>
</feature>
<dbReference type="STRING" id="9541.ENSMFAP00000038746"/>
<feature type="signal peptide" evidence="8">
    <location>
        <begin position="1"/>
        <end position="18"/>
    </location>
</feature>